<evidence type="ECO:0000313" key="3">
    <source>
        <dbReference type="Proteomes" id="UP000824013"/>
    </source>
</evidence>
<evidence type="ECO:0000256" key="1">
    <source>
        <dbReference type="SAM" id="Phobius"/>
    </source>
</evidence>
<dbReference type="Proteomes" id="UP000824013">
    <property type="component" value="Unassembled WGS sequence"/>
</dbReference>
<reference evidence="2" key="1">
    <citation type="journal article" date="2021" name="PeerJ">
        <title>Extensive microbial diversity within the chicken gut microbiome revealed by metagenomics and culture.</title>
        <authorList>
            <person name="Gilroy R."/>
            <person name="Ravi A."/>
            <person name="Getino M."/>
            <person name="Pursley I."/>
            <person name="Horton D.L."/>
            <person name="Alikhan N.F."/>
            <person name="Baker D."/>
            <person name="Gharbi K."/>
            <person name="Hall N."/>
            <person name="Watson M."/>
            <person name="Adriaenssens E.M."/>
            <person name="Foster-Nyarko E."/>
            <person name="Jarju S."/>
            <person name="Secka A."/>
            <person name="Antonio M."/>
            <person name="Oren A."/>
            <person name="Chaudhuri R.R."/>
            <person name="La Ragione R."/>
            <person name="Hildebrand F."/>
            <person name="Pallen M.J."/>
        </authorList>
    </citation>
    <scope>NUCLEOTIDE SEQUENCE</scope>
    <source>
        <strain evidence="2">3204</strain>
    </source>
</reference>
<name>A0A9D1ZQ41_9LACO</name>
<feature type="transmembrane region" description="Helical" evidence="1">
    <location>
        <begin position="12"/>
        <end position="31"/>
    </location>
</feature>
<dbReference type="EMBL" id="DXCM01000025">
    <property type="protein sequence ID" value="HIY92064.1"/>
    <property type="molecule type" value="Genomic_DNA"/>
</dbReference>
<evidence type="ECO:0000313" key="2">
    <source>
        <dbReference type="EMBL" id="HIY92064.1"/>
    </source>
</evidence>
<keyword evidence="1" id="KW-0812">Transmembrane</keyword>
<protein>
    <submittedName>
        <fullName evidence="2">Uncharacterized protein</fullName>
    </submittedName>
</protein>
<gene>
    <name evidence="2" type="ORF">H9820_03850</name>
</gene>
<keyword evidence="1" id="KW-1133">Transmembrane helix</keyword>
<proteinExistence type="predicted"/>
<reference evidence="2" key="2">
    <citation type="submission" date="2021-04" db="EMBL/GenBank/DDBJ databases">
        <authorList>
            <person name="Gilroy R."/>
        </authorList>
    </citation>
    <scope>NUCLEOTIDE SEQUENCE</scope>
    <source>
        <strain evidence="2">3204</strain>
    </source>
</reference>
<comment type="caution">
    <text evidence="2">The sequence shown here is derived from an EMBL/GenBank/DDBJ whole genome shotgun (WGS) entry which is preliminary data.</text>
</comment>
<dbReference type="AlphaFoldDB" id="A0A9D1ZQ41"/>
<keyword evidence="1" id="KW-0472">Membrane</keyword>
<accession>A0A9D1ZQ41</accession>
<organism evidence="2 3">
    <name type="scientific">Candidatus Companilactobacillus pullicola</name>
    <dbReference type="NCBI Taxonomy" id="2838523"/>
    <lineage>
        <taxon>Bacteria</taxon>
        <taxon>Bacillati</taxon>
        <taxon>Bacillota</taxon>
        <taxon>Bacilli</taxon>
        <taxon>Lactobacillales</taxon>
        <taxon>Lactobacillaceae</taxon>
        <taxon>Companilactobacillus</taxon>
    </lineage>
</organism>
<sequence>MNVKSWKNSKKGCNYSMHSASIIVFAVILVIDDGPKWLNAIANLIRALRK</sequence>